<dbReference type="Gene3D" id="3.40.50.2300">
    <property type="match status" value="1"/>
</dbReference>
<gene>
    <name evidence="4" type="primary">yycF_4</name>
    <name evidence="4" type="ORF">Enr8_13280</name>
</gene>
<comment type="caution">
    <text evidence="4">The sequence shown here is derived from an EMBL/GenBank/DDBJ whole genome shotgun (WGS) entry which is preliminary data.</text>
</comment>
<dbReference type="AlphaFoldDB" id="A0A5C5VM89"/>
<dbReference type="PANTHER" id="PTHR44591">
    <property type="entry name" value="STRESS RESPONSE REGULATOR PROTEIN 1"/>
    <property type="match status" value="1"/>
</dbReference>
<evidence type="ECO:0000256" key="2">
    <source>
        <dbReference type="PROSITE-ProRule" id="PRU00169"/>
    </source>
</evidence>
<evidence type="ECO:0000256" key="1">
    <source>
        <dbReference type="ARBA" id="ARBA00022553"/>
    </source>
</evidence>
<keyword evidence="1 2" id="KW-0597">Phosphoprotein</keyword>
<dbReference type="Pfam" id="PF00072">
    <property type="entry name" value="Response_reg"/>
    <property type="match status" value="1"/>
</dbReference>
<keyword evidence="5" id="KW-1185">Reference proteome</keyword>
<sequence length="131" mass="14407">MGFRTLIADDDADIVELLAFHCRQKGLGVHFACNAMTTLQKAERVMPDVIILDVNMPQGNGLSVCEMLANHHRLSGVPVIILTGCSSEETIRRCHSLCAYYVPKCANIWARIEPLLDELLTTGEETHAVAS</sequence>
<dbReference type="EMBL" id="SJPF01000001">
    <property type="protein sequence ID" value="TWT39628.1"/>
    <property type="molecule type" value="Genomic_DNA"/>
</dbReference>
<evidence type="ECO:0000313" key="4">
    <source>
        <dbReference type="EMBL" id="TWT39628.1"/>
    </source>
</evidence>
<evidence type="ECO:0000313" key="5">
    <source>
        <dbReference type="Proteomes" id="UP000318878"/>
    </source>
</evidence>
<dbReference type="GO" id="GO:0000160">
    <property type="term" value="P:phosphorelay signal transduction system"/>
    <property type="evidence" value="ECO:0007669"/>
    <property type="project" value="InterPro"/>
</dbReference>
<feature type="domain" description="Response regulatory" evidence="3">
    <location>
        <begin position="4"/>
        <end position="119"/>
    </location>
</feature>
<dbReference type="InterPro" id="IPR001789">
    <property type="entry name" value="Sig_transdc_resp-reg_receiver"/>
</dbReference>
<dbReference type="PANTHER" id="PTHR44591:SF23">
    <property type="entry name" value="CHEY SUBFAMILY"/>
    <property type="match status" value="1"/>
</dbReference>
<dbReference type="SMART" id="SM00448">
    <property type="entry name" value="REC"/>
    <property type="match status" value="1"/>
</dbReference>
<feature type="modified residue" description="4-aspartylphosphate" evidence="2">
    <location>
        <position position="53"/>
    </location>
</feature>
<organism evidence="4 5">
    <name type="scientific">Blastopirellula retiformator</name>
    <dbReference type="NCBI Taxonomy" id="2527970"/>
    <lineage>
        <taxon>Bacteria</taxon>
        <taxon>Pseudomonadati</taxon>
        <taxon>Planctomycetota</taxon>
        <taxon>Planctomycetia</taxon>
        <taxon>Pirellulales</taxon>
        <taxon>Pirellulaceae</taxon>
        <taxon>Blastopirellula</taxon>
    </lineage>
</organism>
<evidence type="ECO:0000259" key="3">
    <source>
        <dbReference type="PROSITE" id="PS50110"/>
    </source>
</evidence>
<dbReference type="InterPro" id="IPR011006">
    <property type="entry name" value="CheY-like_superfamily"/>
</dbReference>
<dbReference type="CDD" id="cd00156">
    <property type="entry name" value="REC"/>
    <property type="match status" value="1"/>
</dbReference>
<proteinExistence type="predicted"/>
<dbReference type="InterPro" id="IPR050595">
    <property type="entry name" value="Bact_response_regulator"/>
</dbReference>
<protein>
    <submittedName>
        <fullName evidence="4">Transcriptional regulatory protein YycF</fullName>
    </submittedName>
</protein>
<accession>A0A5C5VM89</accession>
<dbReference type="PROSITE" id="PS50110">
    <property type="entry name" value="RESPONSE_REGULATORY"/>
    <property type="match status" value="1"/>
</dbReference>
<reference evidence="4 5" key="1">
    <citation type="submission" date="2019-02" db="EMBL/GenBank/DDBJ databases">
        <title>Deep-cultivation of Planctomycetes and their phenomic and genomic characterization uncovers novel biology.</title>
        <authorList>
            <person name="Wiegand S."/>
            <person name="Jogler M."/>
            <person name="Boedeker C."/>
            <person name="Pinto D."/>
            <person name="Vollmers J."/>
            <person name="Rivas-Marin E."/>
            <person name="Kohn T."/>
            <person name="Peeters S.H."/>
            <person name="Heuer A."/>
            <person name="Rast P."/>
            <person name="Oberbeckmann S."/>
            <person name="Bunk B."/>
            <person name="Jeske O."/>
            <person name="Meyerdierks A."/>
            <person name="Storesund J.E."/>
            <person name="Kallscheuer N."/>
            <person name="Luecker S."/>
            <person name="Lage O.M."/>
            <person name="Pohl T."/>
            <person name="Merkel B.J."/>
            <person name="Hornburger P."/>
            <person name="Mueller R.-W."/>
            <person name="Bruemmer F."/>
            <person name="Labrenz M."/>
            <person name="Spormann A.M."/>
            <person name="Op Den Camp H."/>
            <person name="Overmann J."/>
            <person name="Amann R."/>
            <person name="Jetten M.S.M."/>
            <person name="Mascher T."/>
            <person name="Medema M.H."/>
            <person name="Devos D.P."/>
            <person name="Kaster A.-K."/>
            <person name="Ovreas L."/>
            <person name="Rohde M."/>
            <person name="Galperin M.Y."/>
            <person name="Jogler C."/>
        </authorList>
    </citation>
    <scope>NUCLEOTIDE SEQUENCE [LARGE SCALE GENOMIC DNA]</scope>
    <source>
        <strain evidence="4 5">Enr8</strain>
    </source>
</reference>
<dbReference type="SUPFAM" id="SSF52172">
    <property type="entry name" value="CheY-like"/>
    <property type="match status" value="1"/>
</dbReference>
<name>A0A5C5VM89_9BACT</name>
<dbReference type="Proteomes" id="UP000318878">
    <property type="component" value="Unassembled WGS sequence"/>
</dbReference>